<organism evidence="1 2">
    <name type="scientific">Moorena producens 3L</name>
    <dbReference type="NCBI Taxonomy" id="489825"/>
    <lineage>
        <taxon>Bacteria</taxon>
        <taxon>Bacillati</taxon>
        <taxon>Cyanobacteriota</taxon>
        <taxon>Cyanophyceae</taxon>
        <taxon>Coleofasciculales</taxon>
        <taxon>Coleofasciculaceae</taxon>
        <taxon>Moorena</taxon>
    </lineage>
</organism>
<reference evidence="2" key="1">
    <citation type="journal article" date="2011" name="Proc. Natl. Acad. Sci. U.S.A.">
        <title>Genomic insights into the physiology and ecology of the marine filamentous cyanobacterium Lyngbya majuscula.</title>
        <authorList>
            <person name="Jones A.C."/>
            <person name="Monroe E.A."/>
            <person name="Podell S."/>
            <person name="Hess W.R."/>
            <person name="Klages S."/>
            <person name="Esquenazi E."/>
            <person name="Niessen S."/>
            <person name="Hoover H."/>
            <person name="Rothmann M."/>
            <person name="Lasken R.S."/>
            <person name="Yates J.R.III."/>
            <person name="Reinhardt R."/>
            <person name="Kube M."/>
            <person name="Burkart M.D."/>
            <person name="Allen E.E."/>
            <person name="Dorrestein P.C."/>
            <person name="Gerwick W.H."/>
            <person name="Gerwick L."/>
        </authorList>
    </citation>
    <scope>NUCLEOTIDE SEQUENCE [LARGE SCALE GENOMIC DNA]</scope>
    <source>
        <strain evidence="2">3L</strain>
    </source>
</reference>
<name>F4XQV0_9CYAN</name>
<dbReference type="Proteomes" id="UP000003959">
    <property type="component" value="Unassembled WGS sequence"/>
</dbReference>
<dbReference type="eggNOG" id="ENOG5033G32">
    <property type="taxonomic scope" value="Bacteria"/>
</dbReference>
<accession>F4XQV0</accession>
<dbReference type="AlphaFoldDB" id="F4XQV0"/>
<evidence type="ECO:0000313" key="2">
    <source>
        <dbReference type="Proteomes" id="UP000003959"/>
    </source>
</evidence>
<dbReference type="OrthoDB" id="573886at2"/>
<protein>
    <submittedName>
        <fullName evidence="1">Uncharacterized protein</fullName>
    </submittedName>
</protein>
<proteinExistence type="predicted"/>
<dbReference type="HOGENOM" id="CLU_177101_1_0_3"/>
<keyword evidence="2" id="KW-1185">Reference proteome</keyword>
<evidence type="ECO:0000313" key="1">
    <source>
        <dbReference type="EMBL" id="EGJ32925.1"/>
    </source>
</evidence>
<sequence length="76" mass="8687">MSESQEAKPSAAEIEEVITELEKYRERLVNDVMKMAEKVKLPKKAVMEHIKKHPEIVKIDTALENLRPQESSLPSS</sequence>
<dbReference type="RefSeq" id="WP_008183181.1">
    <property type="nucleotide sequence ID" value="NZ_GL890874.1"/>
</dbReference>
<gene>
    <name evidence="1" type="ORF">LYNGBM3L_55200</name>
</gene>
<dbReference type="EMBL" id="GL890874">
    <property type="protein sequence ID" value="EGJ32925.1"/>
    <property type="molecule type" value="Genomic_DNA"/>
</dbReference>